<dbReference type="Proteomes" id="UP001234297">
    <property type="component" value="Chromosome 3"/>
</dbReference>
<sequence length="134" mass="14385">MANLALISTVLVSSFLLPSCASLESIASSKSDVMQPNDGDCTGKWCVARDKASEEILQNNIDYCCSTPGVNCQPIWEGQPCHSPDTIAFHASVVMNLYYNSRLCVDWGCDFEGTGIITLQDPPVGSCNFPEASA</sequence>
<reference evidence="1 2" key="1">
    <citation type="journal article" date="2022" name="Hortic Res">
        <title>A haplotype resolved chromosomal level avocado genome allows analysis of novel avocado genes.</title>
        <authorList>
            <person name="Nath O."/>
            <person name="Fletcher S.J."/>
            <person name="Hayward A."/>
            <person name="Shaw L.M."/>
            <person name="Masouleh A.K."/>
            <person name="Furtado A."/>
            <person name="Henry R.J."/>
            <person name="Mitter N."/>
        </authorList>
    </citation>
    <scope>NUCLEOTIDE SEQUENCE [LARGE SCALE GENOMIC DNA]</scope>
    <source>
        <strain evidence="2">cv. Hass</strain>
    </source>
</reference>
<keyword evidence="2" id="KW-1185">Reference proteome</keyword>
<proteinExistence type="predicted"/>
<organism evidence="1 2">
    <name type="scientific">Persea americana</name>
    <name type="common">Avocado</name>
    <dbReference type="NCBI Taxonomy" id="3435"/>
    <lineage>
        <taxon>Eukaryota</taxon>
        <taxon>Viridiplantae</taxon>
        <taxon>Streptophyta</taxon>
        <taxon>Embryophyta</taxon>
        <taxon>Tracheophyta</taxon>
        <taxon>Spermatophyta</taxon>
        <taxon>Magnoliopsida</taxon>
        <taxon>Magnoliidae</taxon>
        <taxon>Laurales</taxon>
        <taxon>Lauraceae</taxon>
        <taxon>Persea</taxon>
    </lineage>
</organism>
<gene>
    <name evidence="1" type="ORF">MRB53_010484</name>
</gene>
<accession>A0ACC2LS40</accession>
<evidence type="ECO:0000313" key="2">
    <source>
        <dbReference type="Proteomes" id="UP001234297"/>
    </source>
</evidence>
<comment type="caution">
    <text evidence="1">The sequence shown here is derived from an EMBL/GenBank/DDBJ whole genome shotgun (WGS) entry which is preliminary data.</text>
</comment>
<name>A0ACC2LS40_PERAE</name>
<evidence type="ECO:0000313" key="1">
    <source>
        <dbReference type="EMBL" id="KAJ8636217.1"/>
    </source>
</evidence>
<dbReference type="EMBL" id="CM056811">
    <property type="protein sequence ID" value="KAJ8636217.1"/>
    <property type="molecule type" value="Genomic_DNA"/>
</dbReference>
<protein>
    <submittedName>
        <fullName evidence="1">Uncharacterized protein</fullName>
    </submittedName>
</protein>